<dbReference type="SUPFAM" id="SSF63825">
    <property type="entry name" value="YWTD domain"/>
    <property type="match status" value="1"/>
</dbReference>
<evidence type="ECO:0000256" key="1">
    <source>
        <dbReference type="SAM" id="SignalP"/>
    </source>
</evidence>
<dbReference type="STRING" id="1169540.A0A0G4E9D6"/>
<keyword evidence="3" id="KW-1185">Reference proteome</keyword>
<dbReference type="Gene3D" id="2.120.10.30">
    <property type="entry name" value="TolB, C-terminal domain"/>
    <property type="match status" value="1"/>
</dbReference>
<dbReference type="Proteomes" id="UP000041254">
    <property type="component" value="Unassembled WGS sequence"/>
</dbReference>
<feature type="chain" id="PRO_5005187032" description="IPT/TIG domain-containing protein" evidence="1">
    <location>
        <begin position="26"/>
        <end position="1450"/>
    </location>
</feature>
<dbReference type="VEuPathDB" id="CryptoDB:Vbra_1456"/>
<dbReference type="EMBL" id="CDMY01000027">
    <property type="protein sequence ID" value="CEL91853.1"/>
    <property type="molecule type" value="Genomic_DNA"/>
</dbReference>
<evidence type="ECO:0000313" key="3">
    <source>
        <dbReference type="Proteomes" id="UP000041254"/>
    </source>
</evidence>
<feature type="signal peptide" evidence="1">
    <location>
        <begin position="1"/>
        <end position="25"/>
    </location>
</feature>
<dbReference type="InterPro" id="IPR011042">
    <property type="entry name" value="6-blade_b-propeller_TolB-like"/>
</dbReference>
<protein>
    <recommendedName>
        <fullName evidence="4">IPT/TIG domain-containing protein</fullName>
    </recommendedName>
</protein>
<sequence length="1450" mass="155930">MMRSHRQLLTVVLFFIAFSLPLAHGQPDTSQTWTLRPRLSLDIIVNGQNLDAASRIRIVNNTSPCGSATETVTLSDYVTVEPRAANTASLSEMTFTAELNNPVIAKVCWSEGSPSGNADYSLDIGVLSVDGPTKQDMYLPYVPEGDDTGTLTITGERLAASGRMKLIDQGDGCAGSFSPSSVLSYNDQGERSVDRTESSFKFVRPLEVGTYKMCYYYGSDDSNPDELGLLHVHYATVENVGPLEGIVGGQMAVSALCAEDTVYLVASAEMYAVDMDTGSASRIAGGGTSQPLPFNDSLSNSDLFVPGLDASLVSSFGAALSVDEDTLYISTEGCIVGLSLINNMTATHNVSGSCGDSGMQDGDIDTVRYQSPAGLAMHPLTNTLYVADTSAHRIRTLNLSGSDHAVATLVGTGTSGISEGALSSGPLTLSSPTHLALEAKTEMLFFTQGDPVTVLSVVVLPRPVPSYREGTVRTVVSGSTSPAAPWGAIGGLAVWRVDENNYHVYVGDETNGDLYRIKFTVDWADWADSPSDIVTIETILDSTSGQTTTWGSLQLPTKSIRGVSMSDGGNKLFFVDHHSDGPHTYIRTVTLRKQGAELQVLQKQSLVSPGSVTVHGYHMSTDDEYYIVFGRKARCGMGSMTSSQGTSPSGPMKTQSTFWGITVAGGGAYLLCWCTKAISSSSCSSIEDYYVGGIFYGAGPILSQRVYFDLNVADQLVLRGTEMDQYMRVLLIEAADTCDPTMQHSDYVTIIPAAPTYNFTTLVFEPVMISHVPGEYRICFLMDSLTVEVGRIGVAGPITMQRYPSLNRIYGQYDIHLLGVNLTASQQYFLTPSTMACSGGLVQVAGADSDAYTLDPTSPSLVGSVSLLGDGSYVSDSRTDLITLCTITNQVSPPALPPSLAADKAAISGCAAKEGAVSDWSAIEADVTNAETNKVAVLSTGYIREAGLHTICFLPSADSSLSEATTVGTVNVQGPIIPQQFAGIIFAPFSVEMRGYHLSSASAIFLLGTTSSPRETGDNTTSSVMEFSFECSKSFDWRVRLDTPNVTLNATASRHENSTCVVGQECEEESLVLEVAQITIPGVYGVCWCAEDCEPDSWNGDRNETPSPAPAPFLEHEQEFRRLHSQDGRRLSSVLSVVTGYQQLVPVGHVTIPGPFSEQQFEVFAQLRNYIEIRGVGFQFFNTWKLVVPPYDLYPLVEVTPPQVPVIPWTMLPFAGDDVCETGTTADTNDIYLDESIEINDEGQTARTLVYPGGGIGGGAAYYLCWRYSDSPVLGEKGPVDPKWLNVGIVHVFGAFANQPSEFSVLAFVPGSISIVGHGLNPAKNRIRLVDVVSDCGRGEFPSKATVPAQPTQANLTLSSPQVLTFDGIMAFRPARYFVCLAPEAEDRDYEKTEYDPFQAQIGVMQVLGDPSCGDRRLLSVRRDLVERFNLPPTYIEECDDGNTQVHCMA</sequence>
<evidence type="ECO:0000313" key="2">
    <source>
        <dbReference type="EMBL" id="CEL91853.1"/>
    </source>
</evidence>
<dbReference type="PANTHER" id="PTHR46388:SF2">
    <property type="entry name" value="NHL REPEAT-CONTAINING PROTEIN 2"/>
    <property type="match status" value="1"/>
</dbReference>
<gene>
    <name evidence="2" type="ORF">Vbra_1456</name>
</gene>
<proteinExistence type="predicted"/>
<keyword evidence="1" id="KW-0732">Signal</keyword>
<name>A0A0G4E9D6_VITBC</name>
<accession>A0A0G4E9D6</accession>
<evidence type="ECO:0008006" key="4">
    <source>
        <dbReference type="Google" id="ProtNLM"/>
    </source>
</evidence>
<dbReference type="InParanoid" id="A0A0G4E9D6"/>
<reference evidence="2 3" key="1">
    <citation type="submission" date="2014-11" db="EMBL/GenBank/DDBJ databases">
        <authorList>
            <person name="Zhu J."/>
            <person name="Qi W."/>
            <person name="Song R."/>
        </authorList>
    </citation>
    <scope>NUCLEOTIDE SEQUENCE [LARGE SCALE GENOMIC DNA]</scope>
</reference>
<organism evidence="2 3">
    <name type="scientific">Vitrella brassicaformis (strain CCMP3155)</name>
    <dbReference type="NCBI Taxonomy" id="1169540"/>
    <lineage>
        <taxon>Eukaryota</taxon>
        <taxon>Sar</taxon>
        <taxon>Alveolata</taxon>
        <taxon>Colpodellida</taxon>
        <taxon>Vitrellaceae</taxon>
        <taxon>Vitrella</taxon>
    </lineage>
</organism>
<dbReference type="PANTHER" id="PTHR46388">
    <property type="entry name" value="NHL REPEAT-CONTAINING PROTEIN 2"/>
    <property type="match status" value="1"/>
</dbReference>